<protein>
    <submittedName>
        <fullName evidence="1">Uncharacterized protein</fullName>
    </submittedName>
</protein>
<dbReference type="EMBL" id="MCGE01000032">
    <property type="protein sequence ID" value="ORZ08145.1"/>
    <property type="molecule type" value="Genomic_DNA"/>
</dbReference>
<proteinExistence type="predicted"/>
<reference evidence="1 2" key="1">
    <citation type="submission" date="2016-07" db="EMBL/GenBank/DDBJ databases">
        <title>Pervasive Adenine N6-methylation of Active Genes in Fungi.</title>
        <authorList>
            <consortium name="DOE Joint Genome Institute"/>
            <person name="Mondo S.J."/>
            <person name="Dannebaum R.O."/>
            <person name="Kuo R.C."/>
            <person name="Labutti K."/>
            <person name="Haridas S."/>
            <person name="Kuo A."/>
            <person name="Salamov A."/>
            <person name="Ahrendt S.R."/>
            <person name="Lipzen A."/>
            <person name="Sullivan W."/>
            <person name="Andreopoulos W.B."/>
            <person name="Clum A."/>
            <person name="Lindquist E."/>
            <person name="Daum C."/>
            <person name="Ramamoorthy G.K."/>
            <person name="Gryganskyi A."/>
            <person name="Culley D."/>
            <person name="Magnuson J.K."/>
            <person name="James T.Y."/>
            <person name="O'Malley M.A."/>
            <person name="Stajich J.E."/>
            <person name="Spatafora J.W."/>
            <person name="Visel A."/>
            <person name="Grigoriev I.V."/>
        </authorList>
    </citation>
    <scope>NUCLEOTIDE SEQUENCE [LARGE SCALE GENOMIC DNA]</scope>
    <source>
        <strain evidence="1 2">NRRL 1336</strain>
    </source>
</reference>
<sequence>MNSTWALNQEEQLVYFKAMATQHFDIYEAHAFSERQHYWSKNATLNNYLVPTLLEYSHYMLSKPTNTLELLEYRRSRRQLVDEILQTPEIEDKSTQWSRNWQRPMIGSKSPVTLFKRRDM</sequence>
<comment type="caution">
    <text evidence="1">The sequence shown here is derived from an EMBL/GenBank/DDBJ whole genome shotgun (WGS) entry which is preliminary data.</text>
</comment>
<evidence type="ECO:0000313" key="1">
    <source>
        <dbReference type="EMBL" id="ORZ08145.1"/>
    </source>
</evidence>
<name>A0A1X2I2S1_9FUNG</name>
<accession>A0A1X2I2S1</accession>
<dbReference type="Proteomes" id="UP000193560">
    <property type="component" value="Unassembled WGS sequence"/>
</dbReference>
<dbReference type="AlphaFoldDB" id="A0A1X2I2S1"/>
<gene>
    <name evidence="1" type="ORF">BCR42DRAFT_396904</name>
</gene>
<keyword evidence="2" id="KW-1185">Reference proteome</keyword>
<organism evidence="1 2">
    <name type="scientific">Absidia repens</name>
    <dbReference type="NCBI Taxonomy" id="90262"/>
    <lineage>
        <taxon>Eukaryota</taxon>
        <taxon>Fungi</taxon>
        <taxon>Fungi incertae sedis</taxon>
        <taxon>Mucoromycota</taxon>
        <taxon>Mucoromycotina</taxon>
        <taxon>Mucoromycetes</taxon>
        <taxon>Mucorales</taxon>
        <taxon>Cunninghamellaceae</taxon>
        <taxon>Absidia</taxon>
    </lineage>
</organism>
<evidence type="ECO:0000313" key="2">
    <source>
        <dbReference type="Proteomes" id="UP000193560"/>
    </source>
</evidence>